<protein>
    <recommendedName>
        <fullName evidence="2">Histidine kinase/HSP90-like ATPase domain-containing protein</fullName>
    </recommendedName>
</protein>
<dbReference type="SUPFAM" id="SSF55874">
    <property type="entry name" value="ATPase domain of HSP90 chaperone/DNA topoisomerase II/histidine kinase"/>
    <property type="match status" value="1"/>
</dbReference>
<evidence type="ECO:0000313" key="3">
    <source>
        <dbReference type="EMBL" id="GAA2396267.1"/>
    </source>
</evidence>
<dbReference type="EMBL" id="BAAASE010000003">
    <property type="protein sequence ID" value="GAA2396267.1"/>
    <property type="molecule type" value="Genomic_DNA"/>
</dbReference>
<evidence type="ECO:0000313" key="4">
    <source>
        <dbReference type="Proteomes" id="UP001499986"/>
    </source>
</evidence>
<dbReference type="PANTHER" id="PTHR35526">
    <property type="entry name" value="ANTI-SIGMA-F FACTOR RSBW-RELATED"/>
    <property type="match status" value="1"/>
</dbReference>
<dbReference type="Proteomes" id="UP001499986">
    <property type="component" value="Unassembled WGS sequence"/>
</dbReference>
<evidence type="ECO:0000259" key="2">
    <source>
        <dbReference type="Pfam" id="PF13581"/>
    </source>
</evidence>
<gene>
    <name evidence="3" type="ORF">GCM10010255_29790</name>
</gene>
<name>A0ABP5V820_9ACTN</name>
<dbReference type="InterPro" id="IPR036890">
    <property type="entry name" value="HATPase_C_sf"/>
</dbReference>
<dbReference type="InterPro" id="IPR050267">
    <property type="entry name" value="Anti-sigma-factor_SerPK"/>
</dbReference>
<keyword evidence="4" id="KW-1185">Reference proteome</keyword>
<dbReference type="CDD" id="cd16936">
    <property type="entry name" value="HATPase_RsbW-like"/>
    <property type="match status" value="1"/>
</dbReference>
<keyword evidence="1" id="KW-0723">Serine/threonine-protein kinase</keyword>
<keyword evidence="1" id="KW-0418">Kinase</keyword>
<evidence type="ECO:0000256" key="1">
    <source>
        <dbReference type="ARBA" id="ARBA00022527"/>
    </source>
</evidence>
<organism evidence="3 4">
    <name type="scientific">Streptomyces coeruleofuscus</name>
    <dbReference type="NCBI Taxonomy" id="66879"/>
    <lineage>
        <taxon>Bacteria</taxon>
        <taxon>Bacillati</taxon>
        <taxon>Actinomycetota</taxon>
        <taxon>Actinomycetes</taxon>
        <taxon>Kitasatosporales</taxon>
        <taxon>Streptomycetaceae</taxon>
        <taxon>Streptomyces</taxon>
    </lineage>
</organism>
<keyword evidence="1" id="KW-0808">Transferase</keyword>
<dbReference type="InterPro" id="IPR003594">
    <property type="entry name" value="HATPase_dom"/>
</dbReference>
<comment type="caution">
    <text evidence="3">The sequence shown here is derived from an EMBL/GenBank/DDBJ whole genome shotgun (WGS) entry which is preliminary data.</text>
</comment>
<accession>A0ABP5V820</accession>
<proteinExistence type="predicted"/>
<reference evidence="4" key="1">
    <citation type="journal article" date="2019" name="Int. J. Syst. Evol. Microbiol.">
        <title>The Global Catalogue of Microorganisms (GCM) 10K type strain sequencing project: providing services to taxonomists for standard genome sequencing and annotation.</title>
        <authorList>
            <consortium name="The Broad Institute Genomics Platform"/>
            <consortium name="The Broad Institute Genome Sequencing Center for Infectious Disease"/>
            <person name="Wu L."/>
            <person name="Ma J."/>
        </authorList>
    </citation>
    <scope>NUCLEOTIDE SEQUENCE [LARGE SCALE GENOMIC DNA]</scope>
    <source>
        <strain evidence="4">JCM 4358</strain>
    </source>
</reference>
<dbReference type="Pfam" id="PF13581">
    <property type="entry name" value="HATPase_c_2"/>
    <property type="match status" value="1"/>
</dbReference>
<dbReference type="Gene3D" id="3.30.565.10">
    <property type="entry name" value="Histidine kinase-like ATPase, C-terminal domain"/>
    <property type="match status" value="1"/>
</dbReference>
<feature type="domain" description="Histidine kinase/HSP90-like ATPase" evidence="2">
    <location>
        <begin position="74"/>
        <end position="165"/>
    </location>
</feature>
<sequence length="183" mass="19603">MWGGPAGKSRSAHRIVSVGAGAGYTVHHACGAEGEEVGAVAVKAMGWAHSFPMSEGVRAGREWTRRRLESLPWAAAEPDTVDAIVLAVSELITNAHIHAHSDAHLVLTWDGDCLHVSVHDEDPTLPRQREAEPGDVSGRGVAIVQKLADEWGMRCRRNGKTVTACFRPADTDTGDDRHDGSSN</sequence>
<dbReference type="PANTHER" id="PTHR35526:SF3">
    <property type="entry name" value="ANTI-SIGMA-F FACTOR RSBW"/>
    <property type="match status" value="1"/>
</dbReference>